<accession>A0ABP4XV30</accession>
<evidence type="ECO:0000256" key="2">
    <source>
        <dbReference type="SAM" id="MobiDB-lite"/>
    </source>
</evidence>
<dbReference type="InterPro" id="IPR050708">
    <property type="entry name" value="T6SS_VgrG/RHS"/>
</dbReference>
<dbReference type="InterPro" id="IPR006530">
    <property type="entry name" value="YD"/>
</dbReference>
<dbReference type="Proteomes" id="UP001500218">
    <property type="component" value="Unassembled WGS sequence"/>
</dbReference>
<evidence type="ECO:0000313" key="4">
    <source>
        <dbReference type="EMBL" id="GAA1790133.1"/>
    </source>
</evidence>
<dbReference type="Pfam" id="PF25023">
    <property type="entry name" value="TEN_YD-shell"/>
    <property type="match status" value="1"/>
</dbReference>
<dbReference type="InterPro" id="IPR022385">
    <property type="entry name" value="Rhs_assc_core"/>
</dbReference>
<dbReference type="Pfam" id="PF05593">
    <property type="entry name" value="RHS_repeat"/>
    <property type="match status" value="1"/>
</dbReference>
<reference evidence="5" key="1">
    <citation type="journal article" date="2019" name="Int. J. Syst. Evol. Microbiol.">
        <title>The Global Catalogue of Microorganisms (GCM) 10K type strain sequencing project: providing services to taxonomists for standard genome sequencing and annotation.</title>
        <authorList>
            <consortium name="The Broad Institute Genomics Platform"/>
            <consortium name="The Broad Institute Genome Sequencing Center for Infectious Disease"/>
            <person name="Wu L."/>
            <person name="Ma J."/>
        </authorList>
    </citation>
    <scope>NUCLEOTIDE SEQUENCE [LARGE SCALE GENOMIC DNA]</scope>
    <source>
        <strain evidence="5">JCM 13250</strain>
    </source>
</reference>
<proteinExistence type="predicted"/>
<evidence type="ECO:0000259" key="3">
    <source>
        <dbReference type="Pfam" id="PF25023"/>
    </source>
</evidence>
<feature type="domain" description="Teneurin-like YD-shell" evidence="3">
    <location>
        <begin position="1563"/>
        <end position="1810"/>
    </location>
</feature>
<sequence length="2064" mass="219712">MRGLSPLTKWVASGTALAVVAGGLAVVVAVNRWQPPAAGQVDGVDVVPVAAPKRATPTADGSAYGGGSVTWPAAGTSTVDVSAGAKVGGAITVRAGRVTSASGAMSGASAVRRATVADVDMAAATAAAVSGVLFSVARAAATAASGDVAVDVDYAGFAKAYGADWATRMRIVSLPECAITTPTVAGCTTATPVASTNNAAKGTVTAQVTLAASGAVTLAAAAAPAGDNGDYRATSLSAASTWQMNQQAGDFSWSLPIEAPPGVGGPVPELALSYSSGAVDGLTSASNNQGSWVGDGWDTWPGYIERQYRGCAEDTDEVGGKAPNNASKKTGDLCWHSYNATLSFGGSTSELISVGDGLWKSLSDDGLRIERVLNTGLGNGDNDGEYWKVTTTDGMQYFFGRNHQVGWASGNPETNSVFTAPVYGNHPDEPCYNATFASAVCTQAWRWNLDYVIDTHDNTMTYFYAKETGAYGKEADPAKRATYVRGGYLTSITYGTRQSTEFTATPAAKIVFATDDRCLSSCGTAPSSPTTANWPDTPWDQYCKATPCTDQLSPTFWTAKRLTAIRAQIATGTNAFRTVDTWTLRHQFLDAGNNEGKPMWLSGVTHSGSGILNSTLTEPEIVFAPGADPKPNRVDGPADNRTGLNRFRMAYITTETGNQISITYAGADCTRTTLPDPETNTKRCYPQYYAPPDTGQDPKLDWFHRYVVTRLDVWDATGASDNQQWNYDYLDTPAWHYTSSLVTIPKRRTWDQYRGYSKVRVRKGLTTGTQSATEYLYFRGMDGDHRSSGTRSAAIVDSQGTSVTDREALAGQLRETTVLNGAGGSWISGTITSYWVNGPTAKVGAREAYMVRPSLVRNRTKLASGSTRWTRTDYTYNADGLVLTEDDLGDTGTAADDMCTTTSYTRNETLWILDRPSKVETVGVTCDDPPTYPGDSLSLLRHYYDDASKAWGTAPTKGDVVKTERATFSGSTPSWTTTSTTAYDTNGRVTNLADALGRATSTTYTPSLTGPVTQVVTKDPAGYSTTTVVAPAFNQPTRITDANGAVTDLVYDSLGRLTGVWLPGRTMGSQSANYTYAYDVRNTAPTAVTTKTLLPTGDAYRTSITLLDGQLRTRQVQTQAPGGGRTLTDTLYDSRGLLVSQSQPYYDASNTAPNKTLVTAVGQPVVPAVTRYVYDGAERQTAQILVALGLEKWRTTTAYAGERTSVTPPAGGTATTTVTDARGRVTELRQYHAAGNVGSDTASTFDRTRYTYTVGGSLDTVTDPVGNVWSHTYDQWGRETTSVDPDAGTTIRTYDKVGQLVTTKTGDTTLAFTYDKLGRKTTVRDGSTTGAKRTEWFYDKKPDGTALANAIGRTTGVVRYSGSATVYSAATTSFDVAGQPLTDQLVIPDAETGLAGTYTTSYTYRADGQLASKTLPAVGDLTSEKIVYGYNDVGLPLYSTSGLTSYVYDSVYDKLGQLTQLALGAYGSRVFVNYGIDEPTRRLTGTTVSLENKPTPAKYAYTYDPAGNLTKVTDSPYQQAVDTQCYRYDHLARMTEAWTAGSGDCAAAPSVAGLGQSAPYWHSYTFDETGNRTKEVQHGATDITRTYTYPAAKADQPHTLTSVTSGSATVAEFDYDTRGNTTKRTVGGTVQTLTWDAEGHLAELKEGTTSTTYTYDVDGNRLIRNDGTGKTLYLPDGSELRYTKSTGAKKGTRHYEDSRGETIAVRTGAGLHWVVGDHHGTAEVTVASGDLTASRRRTLPFGAVRGTTSATWPAALDKGFVGGTLDPSGLTHIGAREYDPAIGRFISADPVVDVHDPQQMNGYAYANNAPPSKADPTGLLFGFVKKIVSHVAEHADRYSLALGIAAIFLAGVPGVGVGLMYASAALGAYDAGKSFAKGEIVDGVIGVAAIVPVVKIARIGKLPERALNAADEVADAAKPLTSNPVRKLPKGTPGRRDARKAAYQQKMERMERQTYLDISQTTHAFGTNMSGVRATWDVMGNSFLAADGLFQGCSFAGRCADSLHTQIFGAPAFQPKPAPPKPAEKATPPETRPLFNPPVPGLKPKPNNDYPTVRKSNPFTPQYV</sequence>
<dbReference type="RefSeq" id="WP_344126761.1">
    <property type="nucleotide sequence ID" value="NZ_BAAALT010000022.1"/>
</dbReference>
<evidence type="ECO:0000256" key="1">
    <source>
        <dbReference type="ARBA" id="ARBA00022737"/>
    </source>
</evidence>
<protein>
    <submittedName>
        <fullName evidence="4">RHS repeat-associated core domain-containing protein</fullName>
    </submittedName>
</protein>
<feature type="compositionally biased region" description="Polar residues" evidence="2">
    <location>
        <begin position="2054"/>
        <end position="2064"/>
    </location>
</feature>
<feature type="region of interest" description="Disordered" evidence="2">
    <location>
        <begin position="2010"/>
        <end position="2064"/>
    </location>
</feature>
<evidence type="ECO:0000313" key="5">
    <source>
        <dbReference type="Proteomes" id="UP001500218"/>
    </source>
</evidence>
<keyword evidence="1" id="KW-0677">Repeat</keyword>
<dbReference type="PANTHER" id="PTHR32305">
    <property type="match status" value="1"/>
</dbReference>
<keyword evidence="5" id="KW-1185">Reference proteome</keyword>
<organism evidence="4 5">
    <name type="scientific">Luedemannella flava</name>
    <dbReference type="NCBI Taxonomy" id="349316"/>
    <lineage>
        <taxon>Bacteria</taxon>
        <taxon>Bacillati</taxon>
        <taxon>Actinomycetota</taxon>
        <taxon>Actinomycetes</taxon>
        <taxon>Micromonosporales</taxon>
        <taxon>Micromonosporaceae</taxon>
        <taxon>Luedemannella</taxon>
    </lineage>
</organism>
<dbReference type="NCBIfam" id="TIGR01643">
    <property type="entry name" value="YD_repeat_2x"/>
    <property type="match status" value="2"/>
</dbReference>
<name>A0ABP4XV30_9ACTN</name>
<dbReference type="NCBIfam" id="TIGR03696">
    <property type="entry name" value="Rhs_assc_core"/>
    <property type="match status" value="1"/>
</dbReference>
<dbReference type="InterPro" id="IPR056823">
    <property type="entry name" value="TEN-like_YD-shell"/>
</dbReference>
<gene>
    <name evidence="4" type="ORF">GCM10009682_10210</name>
</gene>
<dbReference type="InterPro" id="IPR031325">
    <property type="entry name" value="RHS_repeat"/>
</dbReference>
<dbReference type="Gene3D" id="2.180.10.10">
    <property type="entry name" value="RHS repeat-associated core"/>
    <property type="match status" value="2"/>
</dbReference>
<dbReference type="EMBL" id="BAAALT010000022">
    <property type="protein sequence ID" value="GAA1790133.1"/>
    <property type="molecule type" value="Genomic_DNA"/>
</dbReference>
<dbReference type="PANTHER" id="PTHR32305:SF17">
    <property type="entry name" value="TRNA NUCLEASE WAPA"/>
    <property type="match status" value="1"/>
</dbReference>
<comment type="caution">
    <text evidence="4">The sequence shown here is derived from an EMBL/GenBank/DDBJ whole genome shotgun (WGS) entry which is preliminary data.</text>
</comment>